<dbReference type="Proteomes" id="UP000635387">
    <property type="component" value="Unassembled WGS sequence"/>
</dbReference>
<dbReference type="RefSeq" id="WP_191257276.1">
    <property type="nucleotide sequence ID" value="NZ_BNAY01000006.1"/>
</dbReference>
<comment type="caution">
    <text evidence="2">The sequence shown here is derived from an EMBL/GenBank/DDBJ whole genome shotgun (WGS) entry which is preliminary data.</text>
</comment>
<evidence type="ECO:0000313" key="3">
    <source>
        <dbReference type="Proteomes" id="UP000635387"/>
    </source>
</evidence>
<dbReference type="EMBL" id="BNAY01000006">
    <property type="protein sequence ID" value="GHH26847.1"/>
    <property type="molecule type" value="Genomic_DNA"/>
</dbReference>
<feature type="transmembrane region" description="Helical" evidence="1">
    <location>
        <begin position="12"/>
        <end position="35"/>
    </location>
</feature>
<keyword evidence="1" id="KW-0812">Transmembrane</keyword>
<evidence type="ECO:0008006" key="4">
    <source>
        <dbReference type="Google" id="ProtNLM"/>
    </source>
</evidence>
<accession>A0ABQ3LXQ9</accession>
<keyword evidence="1" id="KW-1133">Transmembrane helix</keyword>
<keyword evidence="3" id="KW-1185">Reference proteome</keyword>
<sequence length="235" mass="25983">MVSALDADSPIATAAGAILMLVVGVGLLAVVLIVASKVSGRRERRQWMAGFAAEVSGTFHGEHSETSPGFGVDPVSLERPLAEAAIVRCVEFRYRDHDFVGVDYLDDRHQPGGDTTQRAFHSVQLRVSEAAPLFVSADGAFPTRVMREFEQVKTFDRDFDGAVKVRAADRERAAELLTQDVRDWLRAEPRLAQWPVYRERGILRTGGRRPLTRETLLAEADFLIDVAGRLPADRV</sequence>
<proteinExistence type="predicted"/>
<name>A0ABQ3LXQ9_9PSEU</name>
<keyword evidence="1" id="KW-0472">Membrane</keyword>
<evidence type="ECO:0000256" key="1">
    <source>
        <dbReference type="SAM" id="Phobius"/>
    </source>
</evidence>
<protein>
    <recommendedName>
        <fullName evidence="4">Secreted protein</fullName>
    </recommendedName>
</protein>
<evidence type="ECO:0000313" key="2">
    <source>
        <dbReference type="EMBL" id="GHH26847.1"/>
    </source>
</evidence>
<reference evidence="3" key="1">
    <citation type="journal article" date="2019" name="Int. J. Syst. Evol. Microbiol.">
        <title>The Global Catalogue of Microorganisms (GCM) 10K type strain sequencing project: providing services to taxonomists for standard genome sequencing and annotation.</title>
        <authorList>
            <consortium name="The Broad Institute Genomics Platform"/>
            <consortium name="The Broad Institute Genome Sequencing Center for Infectious Disease"/>
            <person name="Wu L."/>
            <person name="Ma J."/>
        </authorList>
    </citation>
    <scope>NUCLEOTIDE SEQUENCE [LARGE SCALE GENOMIC DNA]</scope>
    <source>
        <strain evidence="3">CGMCC 4.7683</strain>
    </source>
</reference>
<gene>
    <name evidence="2" type="ORF">GCM10017790_54940</name>
</gene>
<organism evidence="2 3">
    <name type="scientific">Amycolatopsis oliviviridis</name>
    <dbReference type="NCBI Taxonomy" id="1471590"/>
    <lineage>
        <taxon>Bacteria</taxon>
        <taxon>Bacillati</taxon>
        <taxon>Actinomycetota</taxon>
        <taxon>Actinomycetes</taxon>
        <taxon>Pseudonocardiales</taxon>
        <taxon>Pseudonocardiaceae</taxon>
        <taxon>Amycolatopsis</taxon>
    </lineage>
</organism>